<sequence length="291" mass="31284">MEKKGVRVAVASGKGGTGKTTIATNLAACLAQQWLPVFYVDCDVEEPNGHIFLLPEITKTHAVGVPVPEVHEELCSGCGLCGKTCQFSAIIVIDKQVLTFPELCHGCGGCALVCPEKAIEEKQREVGQIRMGISGSLGFLDGKMRVGEAMSAPLIRAVKENIPVKSIAIIDAPPGTSCPVIEAVKDTDFVLLVTEPTPFGLNDLVLAVEMVREIGLPLGVIINQSDIGTDETLKYCEAEQIAVLLQLPHDRQIAQAYSQGHLAVQALPWFRGRMAEIANYILSLDKAENLR</sequence>
<evidence type="ECO:0000256" key="3">
    <source>
        <dbReference type="ARBA" id="ARBA00023014"/>
    </source>
</evidence>
<dbReference type="EMBL" id="QZKU01000061">
    <property type="protein sequence ID" value="RJP22144.1"/>
    <property type="molecule type" value="Genomic_DNA"/>
</dbReference>
<dbReference type="PANTHER" id="PTHR43063:SF1">
    <property type="entry name" value="4FE-4S CLUSTER CONTAINING PARA FAMILY ATPASE PROTEIN"/>
    <property type="match status" value="1"/>
</dbReference>
<keyword evidence="2" id="KW-0408">Iron</keyword>
<proteinExistence type="predicted"/>
<keyword evidence="3" id="KW-0411">Iron-sulfur</keyword>
<dbReference type="GO" id="GO:0051536">
    <property type="term" value="F:iron-sulfur cluster binding"/>
    <property type="evidence" value="ECO:0007669"/>
    <property type="project" value="UniProtKB-KW"/>
</dbReference>
<dbReference type="CDD" id="cd03110">
    <property type="entry name" value="SIMIBI_bact_arch"/>
    <property type="match status" value="1"/>
</dbReference>
<feature type="domain" description="4Fe-4S ferredoxin-type" evidence="4">
    <location>
        <begin position="96"/>
        <end position="124"/>
    </location>
</feature>
<dbReference type="SUPFAM" id="SSF54862">
    <property type="entry name" value="4Fe-4S ferredoxins"/>
    <property type="match status" value="1"/>
</dbReference>
<comment type="caution">
    <text evidence="5">The sequence shown here is derived from an EMBL/GenBank/DDBJ whole genome shotgun (WGS) entry which is preliminary data.</text>
</comment>
<keyword evidence="1" id="KW-0479">Metal-binding</keyword>
<dbReference type="Gene3D" id="3.30.70.20">
    <property type="match status" value="1"/>
</dbReference>
<dbReference type="InterPro" id="IPR002586">
    <property type="entry name" value="CobQ/CobB/MinD/ParA_Nub-bd_dom"/>
</dbReference>
<dbReference type="PANTHER" id="PTHR43063">
    <property type="entry name" value="4FE-4S CLUSTER CONTAINING PARA FAMILY ATPASE PROTEIN"/>
    <property type="match status" value="1"/>
</dbReference>
<evidence type="ECO:0000256" key="1">
    <source>
        <dbReference type="ARBA" id="ARBA00022723"/>
    </source>
</evidence>
<dbReference type="InterPro" id="IPR017896">
    <property type="entry name" value="4Fe4S_Fe-S-bd"/>
</dbReference>
<dbReference type="SUPFAM" id="SSF52540">
    <property type="entry name" value="P-loop containing nucleoside triphosphate hydrolases"/>
    <property type="match status" value="1"/>
</dbReference>
<name>A0A3A4P2E5_ABYX5</name>
<evidence type="ECO:0000256" key="2">
    <source>
        <dbReference type="ARBA" id="ARBA00023004"/>
    </source>
</evidence>
<evidence type="ECO:0000313" key="6">
    <source>
        <dbReference type="Proteomes" id="UP000265882"/>
    </source>
</evidence>
<dbReference type="PROSITE" id="PS00198">
    <property type="entry name" value="4FE4S_FER_1"/>
    <property type="match status" value="1"/>
</dbReference>
<dbReference type="AlphaFoldDB" id="A0A3A4P2E5"/>
<organism evidence="5 6">
    <name type="scientific">Abyssobacteria bacterium (strain SURF_5)</name>
    <dbReference type="NCBI Taxonomy" id="2093360"/>
    <lineage>
        <taxon>Bacteria</taxon>
        <taxon>Pseudomonadati</taxon>
        <taxon>Candidatus Hydrogenedentota</taxon>
        <taxon>Candidatus Abyssobacteria</taxon>
    </lineage>
</organism>
<reference evidence="5 6" key="1">
    <citation type="journal article" date="2017" name="ISME J.">
        <title>Energy and carbon metabolisms in a deep terrestrial subsurface fluid microbial community.</title>
        <authorList>
            <person name="Momper L."/>
            <person name="Jungbluth S.P."/>
            <person name="Lee M.D."/>
            <person name="Amend J.P."/>
        </authorList>
    </citation>
    <scope>NUCLEOTIDE SEQUENCE [LARGE SCALE GENOMIC DNA]</scope>
    <source>
        <strain evidence="5">SURF_5</strain>
    </source>
</reference>
<dbReference type="Proteomes" id="UP000265882">
    <property type="component" value="Unassembled WGS sequence"/>
</dbReference>
<dbReference type="Pfam" id="PF00037">
    <property type="entry name" value="Fer4"/>
    <property type="match status" value="2"/>
</dbReference>
<dbReference type="InterPro" id="IPR027417">
    <property type="entry name" value="P-loop_NTPase"/>
</dbReference>
<protein>
    <submittedName>
        <fullName evidence="5">(4Fe-4S)-binding protein</fullName>
    </submittedName>
</protein>
<dbReference type="PROSITE" id="PS51379">
    <property type="entry name" value="4FE4S_FER_2"/>
    <property type="match status" value="2"/>
</dbReference>
<dbReference type="Gene3D" id="3.40.50.300">
    <property type="entry name" value="P-loop containing nucleotide triphosphate hydrolases"/>
    <property type="match status" value="1"/>
</dbReference>
<accession>A0A3A4P2E5</accession>
<gene>
    <name evidence="5" type="ORF">C4520_08715</name>
</gene>
<evidence type="ECO:0000259" key="4">
    <source>
        <dbReference type="PROSITE" id="PS51379"/>
    </source>
</evidence>
<feature type="domain" description="4Fe-4S ferredoxin-type" evidence="4">
    <location>
        <begin position="66"/>
        <end position="95"/>
    </location>
</feature>
<evidence type="ECO:0000313" key="5">
    <source>
        <dbReference type="EMBL" id="RJP22144.1"/>
    </source>
</evidence>
<dbReference type="GO" id="GO:0046872">
    <property type="term" value="F:metal ion binding"/>
    <property type="evidence" value="ECO:0007669"/>
    <property type="project" value="UniProtKB-KW"/>
</dbReference>
<dbReference type="Pfam" id="PF01656">
    <property type="entry name" value="CbiA"/>
    <property type="match status" value="1"/>
</dbReference>
<dbReference type="InterPro" id="IPR017900">
    <property type="entry name" value="4Fe4S_Fe_S_CS"/>
</dbReference>